<evidence type="ECO:0000313" key="4">
    <source>
        <dbReference type="Proteomes" id="UP001500767"/>
    </source>
</evidence>
<dbReference type="PANTHER" id="PTHR42824">
    <property type="entry name" value="GLUTAMINE AMIDOTRANSFERASE"/>
    <property type="match status" value="1"/>
</dbReference>
<dbReference type="EMBL" id="BAAAYR010000004">
    <property type="protein sequence ID" value="GAA3569037.1"/>
    <property type="molecule type" value="Genomic_DNA"/>
</dbReference>
<dbReference type="InterPro" id="IPR029055">
    <property type="entry name" value="Ntn_hydrolases_N"/>
</dbReference>
<comment type="caution">
    <text evidence="3">The sequence shown here is derived from an EMBL/GenBank/DDBJ whole genome shotgun (WGS) entry which is preliminary data.</text>
</comment>
<dbReference type="Gene3D" id="3.60.20.10">
    <property type="entry name" value="Glutamine Phosphoribosylpyrophosphate, subunit 1, domain 1"/>
    <property type="match status" value="1"/>
</dbReference>
<name>A0ABP6XN24_9ACTN</name>
<evidence type="ECO:0000256" key="1">
    <source>
        <dbReference type="ARBA" id="ARBA00022962"/>
    </source>
</evidence>
<dbReference type="PANTHER" id="PTHR42824:SF1">
    <property type="entry name" value="GLUTAMINE AMIDOTRANSFERASE YAFJ-RELATED"/>
    <property type="match status" value="1"/>
</dbReference>
<dbReference type="InterPro" id="IPR026869">
    <property type="entry name" value="EgtC-like"/>
</dbReference>
<keyword evidence="1 3" id="KW-0315">Glutamine amidotransferase</keyword>
<dbReference type="PROSITE" id="PS51278">
    <property type="entry name" value="GATASE_TYPE_2"/>
    <property type="match status" value="1"/>
</dbReference>
<accession>A0ABP6XN24</accession>
<dbReference type="InterPro" id="IPR017932">
    <property type="entry name" value="GATase_2_dom"/>
</dbReference>
<dbReference type="CDD" id="cd01908">
    <property type="entry name" value="YafJ"/>
    <property type="match status" value="1"/>
</dbReference>
<proteinExistence type="predicted"/>
<sequence length="255" mass="27306">MCRLLATVSRTPITVDEVLGERRDDFFALARKHGDGWGHAWSTGSDLHVRKDPGSALTSPELAALARDEPALAAVTHLRWATLDLAVGTENTHPFTDGTVAFAHNGSIKPPAALDALVDPDLAGERRGTTDSERYFLALRSRMRHEEPGTALVRTVDAIVRGGGTVNSLNAMLLTPDHLYAVCSYDPASDEDPHYYPLLHRQVDGHVVITSTGWADSAGWSTVSNGQMLVVDRSTLNTSVVPVAVPGRVRAAAAG</sequence>
<dbReference type="Pfam" id="PF13230">
    <property type="entry name" value="GATase_4"/>
    <property type="match status" value="1"/>
</dbReference>
<organism evidence="3 4">
    <name type="scientific">Microlunatus spumicola</name>
    <dbReference type="NCBI Taxonomy" id="81499"/>
    <lineage>
        <taxon>Bacteria</taxon>
        <taxon>Bacillati</taxon>
        <taxon>Actinomycetota</taxon>
        <taxon>Actinomycetes</taxon>
        <taxon>Propionibacteriales</taxon>
        <taxon>Propionibacteriaceae</taxon>
        <taxon>Microlunatus</taxon>
    </lineage>
</organism>
<dbReference type="Proteomes" id="UP001500767">
    <property type="component" value="Unassembled WGS sequence"/>
</dbReference>
<dbReference type="SUPFAM" id="SSF56235">
    <property type="entry name" value="N-terminal nucleophile aminohydrolases (Ntn hydrolases)"/>
    <property type="match status" value="1"/>
</dbReference>
<keyword evidence="4" id="KW-1185">Reference proteome</keyword>
<dbReference type="RefSeq" id="WP_204913141.1">
    <property type="nucleotide sequence ID" value="NZ_BAAAYR010000004.1"/>
</dbReference>
<protein>
    <submittedName>
        <fullName evidence="3">Class II glutamine amidotransferase</fullName>
    </submittedName>
</protein>
<feature type="domain" description="Glutamine amidotransferase type-2" evidence="2">
    <location>
        <begin position="2"/>
        <end position="255"/>
    </location>
</feature>
<evidence type="ECO:0000259" key="2">
    <source>
        <dbReference type="PROSITE" id="PS51278"/>
    </source>
</evidence>
<gene>
    <name evidence="3" type="ORF">GCM10022197_26610</name>
</gene>
<evidence type="ECO:0000313" key="3">
    <source>
        <dbReference type="EMBL" id="GAA3569037.1"/>
    </source>
</evidence>
<reference evidence="4" key="1">
    <citation type="journal article" date="2019" name="Int. J. Syst. Evol. Microbiol.">
        <title>The Global Catalogue of Microorganisms (GCM) 10K type strain sequencing project: providing services to taxonomists for standard genome sequencing and annotation.</title>
        <authorList>
            <consortium name="The Broad Institute Genomics Platform"/>
            <consortium name="The Broad Institute Genome Sequencing Center for Infectious Disease"/>
            <person name="Wu L."/>
            <person name="Ma J."/>
        </authorList>
    </citation>
    <scope>NUCLEOTIDE SEQUENCE [LARGE SCALE GENOMIC DNA]</scope>
    <source>
        <strain evidence="4">JCM 16540</strain>
    </source>
</reference>